<dbReference type="OrthoDB" id="3322815at2"/>
<evidence type="ECO:0000256" key="1">
    <source>
        <dbReference type="SAM" id="MobiDB-lite"/>
    </source>
</evidence>
<sequence length="497" mass="56862">MTDLPGAAEGLTPIDNRDLAPITVVAQCLDNQWVRQDVLARMLDRRQSYADVDRRRRSDARAEYLRAILNAEQVVVNRAYFVNNPVVHQDFTVDGPAREAFRALLGEGVLVPYLVRERTPRAELPFGVDPTGWAGWLRVLDEVDSVRCLRLSWDDTENDRLTERCLFAEFRRFLLQLTAFDVDELRRDLGLDEESRPVLRQRLRDATVWAVGAERATRDTFYREFLVEPDTNPADGRFRAQPLVAELKQLVDLRYNTTLPDAVDGYAMIPADSLRRTAMQEYRREQPPERDMDDLLALLRTLRPQVFDLVQLPLRIDLTGLELHHVRQARRTDEWQAYVTSLRDLLDEPRDFAVRGQQVYDRYVALAGRLAVIVGERRADLMAAWEPAIRVSVEVLGSTMSVVFDGDPRAELVGEVATEVAARGATAVVRFAVVGRDRRRAGRELGTGIDVMRVHLERAGEDWRELVRRVREAGFPLTEGDGDRDEEPNIDRPQEEV</sequence>
<dbReference type="Proteomes" id="UP000281726">
    <property type="component" value="Unassembled WGS sequence"/>
</dbReference>
<proteinExistence type="predicted"/>
<reference evidence="2 3" key="1">
    <citation type="journal article" date="2004" name="Syst. Appl. Microbiol.">
        <title>Cryptoendolithic actinomycetes from antarctic sandstone rock samples: Micromonospora endolithica sp. nov. and two isolates related to Micromonospora coerulea Jensen 1932.</title>
        <authorList>
            <person name="Hirsch P."/>
            <person name="Mevs U."/>
            <person name="Kroppenstedt R.M."/>
            <person name="Schumann P."/>
            <person name="Stackebrandt E."/>
        </authorList>
    </citation>
    <scope>NUCLEOTIDE SEQUENCE [LARGE SCALE GENOMIC DNA]</scope>
    <source>
        <strain evidence="2 3">JCM 12677</strain>
    </source>
</reference>
<keyword evidence="3" id="KW-1185">Reference proteome</keyword>
<evidence type="ECO:0000313" key="2">
    <source>
        <dbReference type="EMBL" id="RKN51033.1"/>
    </source>
</evidence>
<dbReference type="EMBL" id="RBAK01000001">
    <property type="protein sequence ID" value="RKN51033.1"/>
    <property type="molecule type" value="Genomic_DNA"/>
</dbReference>
<dbReference type="RefSeq" id="WP_120725108.1">
    <property type="nucleotide sequence ID" value="NZ_RBAK01000001.1"/>
</dbReference>
<comment type="caution">
    <text evidence="2">The sequence shown here is derived from an EMBL/GenBank/DDBJ whole genome shotgun (WGS) entry which is preliminary data.</text>
</comment>
<protein>
    <submittedName>
        <fullName evidence="2">Uncharacterized protein</fullName>
    </submittedName>
</protein>
<feature type="region of interest" description="Disordered" evidence="1">
    <location>
        <begin position="476"/>
        <end position="497"/>
    </location>
</feature>
<dbReference type="AlphaFoldDB" id="A0A3A9ZSC3"/>
<feature type="compositionally biased region" description="Basic and acidic residues" evidence="1">
    <location>
        <begin position="487"/>
        <end position="497"/>
    </location>
</feature>
<evidence type="ECO:0000313" key="3">
    <source>
        <dbReference type="Proteomes" id="UP000281726"/>
    </source>
</evidence>
<organism evidence="2 3">
    <name type="scientific">Micromonospora endolithica</name>
    <dbReference type="NCBI Taxonomy" id="230091"/>
    <lineage>
        <taxon>Bacteria</taxon>
        <taxon>Bacillati</taxon>
        <taxon>Actinomycetota</taxon>
        <taxon>Actinomycetes</taxon>
        <taxon>Micromonosporales</taxon>
        <taxon>Micromonosporaceae</taxon>
        <taxon>Micromonospora</taxon>
    </lineage>
</organism>
<name>A0A3A9ZSC3_9ACTN</name>
<accession>A0A3A9ZSC3</accession>
<gene>
    <name evidence="2" type="ORF">D7223_04710</name>
</gene>